<dbReference type="EMBL" id="AP006496">
    <property type="protein sequence ID" value="BAM81289.1"/>
    <property type="molecule type" value="Genomic_DNA"/>
</dbReference>
<reference evidence="1 2" key="1">
    <citation type="journal article" date="2004" name="Nature">
        <title>Genome sequence of the ultrasmall unicellular red alga Cyanidioschyzon merolae 10D.</title>
        <authorList>
            <person name="Matsuzaki M."/>
            <person name="Misumi O."/>
            <person name="Shin-i T."/>
            <person name="Maruyama S."/>
            <person name="Takahara M."/>
            <person name="Miyagishima S."/>
            <person name="Mori T."/>
            <person name="Nishida K."/>
            <person name="Yagisawa F."/>
            <person name="Nishida K."/>
            <person name="Yoshida Y."/>
            <person name="Nishimura Y."/>
            <person name="Nakao S."/>
            <person name="Kobayashi T."/>
            <person name="Momoyama Y."/>
            <person name="Higashiyama T."/>
            <person name="Minoda A."/>
            <person name="Sano M."/>
            <person name="Nomoto H."/>
            <person name="Oishi K."/>
            <person name="Hayashi H."/>
            <person name="Ohta F."/>
            <person name="Nishizaka S."/>
            <person name="Haga S."/>
            <person name="Miura S."/>
            <person name="Morishita T."/>
            <person name="Kabeya Y."/>
            <person name="Terasawa K."/>
            <person name="Suzuki Y."/>
            <person name="Ishii Y."/>
            <person name="Asakawa S."/>
            <person name="Takano H."/>
            <person name="Ohta N."/>
            <person name="Kuroiwa H."/>
            <person name="Tanaka K."/>
            <person name="Shimizu N."/>
            <person name="Sugano S."/>
            <person name="Sato N."/>
            <person name="Nozaki H."/>
            <person name="Ogasawara N."/>
            <person name="Kohara Y."/>
            <person name="Kuroiwa T."/>
        </authorList>
    </citation>
    <scope>NUCLEOTIDE SEQUENCE [LARGE SCALE GENOMIC DNA]</scope>
    <source>
        <strain evidence="1 2">10D</strain>
    </source>
</reference>
<dbReference type="Gramene" id="CMN184CT">
    <property type="protein sequence ID" value="CMN184CT"/>
    <property type="gene ID" value="CMN184C"/>
</dbReference>
<keyword evidence="2" id="KW-1185">Reference proteome</keyword>
<dbReference type="GeneID" id="16995423"/>
<dbReference type="Proteomes" id="UP000007014">
    <property type="component" value="Chromosome 14"/>
</dbReference>
<sequence length="302" mass="34401">MSYIRTCSSLFLKLHHRAPQLVVLSCRPELVQRNPAQSAPAFVLRSERRSMSPAFVLNSTFSVIGHYQTTRRIGYFLFQHSEQIGECTHLANVQPEALTTPVRYHELLLNLILICNFDARILPESSDESTPSARYGAQSVGTGPDGIPQSVGMSRGVYDAQLQMILNAGNHEQLPVISVRIFGSFIMVWRYVDAHDIAGPWMHAHHEEFLITYREQLDTTRIVRLMIRFPMNSMEIKPSLVCNVTVCFVPFSPGLGEILSELYQYISRTRLNSSHLLPGVRPNPLRRPHNIVDTHLWRCNEH</sequence>
<dbReference type="RefSeq" id="XP_005537325.1">
    <property type="nucleotide sequence ID" value="XM_005537268.1"/>
</dbReference>
<evidence type="ECO:0000313" key="2">
    <source>
        <dbReference type="Proteomes" id="UP000007014"/>
    </source>
</evidence>
<proteinExistence type="predicted"/>
<dbReference type="HOGENOM" id="CLU_922446_0_0_1"/>
<dbReference type="KEGG" id="cme:CYME_CMN184C"/>
<gene>
    <name evidence="1" type="ORF">CYME_CMN184C</name>
</gene>
<organism evidence="1 2">
    <name type="scientific">Cyanidioschyzon merolae (strain NIES-3377 / 10D)</name>
    <name type="common">Unicellular red alga</name>
    <dbReference type="NCBI Taxonomy" id="280699"/>
    <lineage>
        <taxon>Eukaryota</taxon>
        <taxon>Rhodophyta</taxon>
        <taxon>Bangiophyceae</taxon>
        <taxon>Cyanidiales</taxon>
        <taxon>Cyanidiaceae</taxon>
        <taxon>Cyanidioschyzon</taxon>
    </lineage>
</organism>
<protein>
    <submittedName>
        <fullName evidence="1">Uncharacterized protein</fullName>
    </submittedName>
</protein>
<reference evidence="1 2" key="2">
    <citation type="journal article" date="2007" name="BMC Biol.">
        <title>A 100%-complete sequence reveals unusually simple genomic features in the hot-spring red alga Cyanidioschyzon merolae.</title>
        <authorList>
            <person name="Nozaki H."/>
            <person name="Takano H."/>
            <person name="Misumi O."/>
            <person name="Terasawa K."/>
            <person name="Matsuzaki M."/>
            <person name="Maruyama S."/>
            <person name="Nishida K."/>
            <person name="Yagisawa F."/>
            <person name="Yoshida Y."/>
            <person name="Fujiwara T."/>
            <person name="Takio S."/>
            <person name="Tamura K."/>
            <person name="Chung S.J."/>
            <person name="Nakamura S."/>
            <person name="Kuroiwa H."/>
            <person name="Tanaka K."/>
            <person name="Sato N."/>
            <person name="Kuroiwa T."/>
        </authorList>
    </citation>
    <scope>NUCLEOTIDE SEQUENCE [LARGE SCALE GENOMIC DNA]</scope>
    <source>
        <strain evidence="1 2">10D</strain>
    </source>
</reference>
<dbReference type="AlphaFoldDB" id="M1V988"/>
<evidence type="ECO:0000313" key="1">
    <source>
        <dbReference type="EMBL" id="BAM81289.1"/>
    </source>
</evidence>
<name>M1V988_CYAM1</name>
<accession>M1V988</accession>